<evidence type="ECO:0000256" key="2">
    <source>
        <dbReference type="SAM" id="MobiDB-lite"/>
    </source>
</evidence>
<reference evidence="5" key="1">
    <citation type="submission" date="2008-07" db="EMBL/GenBank/DDBJ databases">
        <title>Annotation of Ajellomyces capsulatus strain H88.</title>
        <authorList>
            <person name="Champion M."/>
            <person name="Cuomo C."/>
            <person name="Ma L.-J."/>
            <person name="Henn M.R."/>
            <person name="Sil A."/>
            <person name="Goldman B."/>
            <person name="Young S.K."/>
            <person name="Kodira C.D."/>
            <person name="Zeng Q."/>
            <person name="Koehrsen M."/>
            <person name="Alvarado L."/>
            <person name="Berlin A."/>
            <person name="Borenstein D."/>
            <person name="Chen Z."/>
            <person name="Engels R."/>
            <person name="Freedman E."/>
            <person name="Gellesch M."/>
            <person name="Goldberg J."/>
            <person name="Griggs A."/>
            <person name="Gujja S."/>
            <person name="Heiman D."/>
            <person name="Hepburn T."/>
            <person name="Howarth C."/>
            <person name="Jen D."/>
            <person name="Larson L."/>
            <person name="Lewis B."/>
            <person name="Mehta T."/>
            <person name="Park D."/>
            <person name="Pearson M."/>
            <person name="Roberts A."/>
            <person name="Saif S."/>
            <person name="Shea T."/>
            <person name="Shenoy N."/>
            <person name="Sisk P."/>
            <person name="Stolte C."/>
            <person name="Sykes S."/>
            <person name="Walk T."/>
            <person name="White J."/>
            <person name="Yandava C."/>
            <person name="Klein B."/>
            <person name="McEwen J.G."/>
            <person name="Puccia R."/>
            <person name="Goldman G.H."/>
            <person name="Felipe M.S."/>
            <person name="Nino-Vega G."/>
            <person name="San-Blas G."/>
            <person name="Taylor J."/>
            <person name="Mendoza L."/>
            <person name="Galagan J."/>
            <person name="Nusbaum C."/>
            <person name="Birren B."/>
        </authorList>
    </citation>
    <scope>NUCLEOTIDE SEQUENCE [LARGE SCALE GENOMIC DNA]</scope>
    <source>
        <strain evidence="5">H88</strain>
    </source>
</reference>
<dbReference type="EMBL" id="DS990640">
    <property type="protein sequence ID" value="EGC47580.1"/>
    <property type="molecule type" value="Genomic_DNA"/>
</dbReference>
<feature type="compositionally biased region" description="Basic and acidic residues" evidence="2">
    <location>
        <begin position="237"/>
        <end position="248"/>
    </location>
</feature>
<dbReference type="Pfam" id="PF08265">
    <property type="entry name" value="YL1_C"/>
    <property type="match status" value="1"/>
</dbReference>
<feature type="compositionally biased region" description="Polar residues" evidence="2">
    <location>
        <begin position="491"/>
        <end position="503"/>
    </location>
</feature>
<dbReference type="PANTHER" id="PTHR13275">
    <property type="entry name" value="YL-1 PROTEIN TRANSCRIPTION FACTOR-LIKE 1"/>
    <property type="match status" value="1"/>
</dbReference>
<gene>
    <name evidence="4" type="ORF">HCEG_06795</name>
</gene>
<evidence type="ECO:0000259" key="3">
    <source>
        <dbReference type="SMART" id="SM00993"/>
    </source>
</evidence>
<dbReference type="Pfam" id="PF05764">
    <property type="entry name" value="YL1"/>
    <property type="match status" value="1"/>
</dbReference>
<dbReference type="PANTHER" id="PTHR13275:SF4">
    <property type="entry name" value="VACUOLAR PROTEIN SORTING-ASSOCIATED PROTEIN 72 HOMOLOG"/>
    <property type="match status" value="1"/>
</dbReference>
<feature type="compositionally biased region" description="Polar residues" evidence="2">
    <location>
        <begin position="471"/>
        <end position="484"/>
    </location>
</feature>
<dbReference type="SMART" id="SM00993">
    <property type="entry name" value="YL1_C"/>
    <property type="match status" value="1"/>
</dbReference>
<feature type="region of interest" description="Disordered" evidence="2">
    <location>
        <begin position="261"/>
        <end position="300"/>
    </location>
</feature>
<sequence>MPSAFGRVAQTLKWRLESTSHNLSPSRKAPISIEQTCPLSLYPLAPMAPDDSPMTSTSTSSDDEPVESLVEGRARRSTAGKNMGALLDAEADDELALLFAEEEDDEEFTSGDEDAAGEEGEVAEDEVDDMQLDSSSDDEDDRGPNAQEDELEGEKELERQARAERLARKRKEQDSMMKIPAFRKRVKIDPTATKEASETGGVQPRPKKKSERVSWLPAPEDGPTRSSSRRQTMQNKELTHARLKDSEQRRVRLIATMEEAARRKEKLKPKVMTQQERLAEAAKTERLNSKSLNRWEQMERKRSEEQKAKLAALQNRRLEGAVATWWSGLAKWVNGKLTQVGTKEIRRVPEVEKKKKGVKDNDHSPRRGKSKKMDRVGEEGGGKTIPPLQEKSPDTPAGKPAVEGQTQETKKDCPPEQQITFTSPQEPSNFLDGIHIYAAMKDDTAQAQPVPGPVPEASKSSTVPEPPSKTPPSQSISMEGTSMTEAIPESSEVTSKGSGSTLLPTKPENQESQKLFPRIEMVTRSEGNPTAAAAVASPSLLQQQKDNQPGPPTIHIDENIRDAQDQRTQIQMQSESKSPLTHPPTAQPLEAQPEQSQLPIPTPPPTIEYSSRNLLILESFENKTPQEREEFNIFFNSRKPQKLQKITQELCPITSRPAHYRDPETKLPYANAVAYREIRQTLANRYAWSGLLGCFVGPIGVGARGVPERFLAPNAPPPPTAVLVGDDGSGGGTVGESGSGNTRSAVLDPGRTTEASCLKQYE</sequence>
<feature type="compositionally biased region" description="Basic and acidic residues" evidence="2">
    <location>
        <begin position="555"/>
        <end position="565"/>
    </location>
</feature>
<dbReference type="GO" id="GO:0005634">
    <property type="term" value="C:nucleus"/>
    <property type="evidence" value="ECO:0007669"/>
    <property type="project" value="TreeGrafter"/>
</dbReference>
<dbReference type="STRING" id="544711.F0UNC2"/>
<feature type="domain" description="Vps72/YL1 C-terminal" evidence="3">
    <location>
        <begin position="649"/>
        <end position="678"/>
    </location>
</feature>
<accession>F0UNC2</accession>
<dbReference type="AlphaFoldDB" id="F0UNC2"/>
<comment type="similarity">
    <text evidence="1">Belongs to the VPS72/YL1 family.</text>
</comment>
<feature type="compositionally biased region" description="Polar residues" evidence="2">
    <location>
        <begin position="417"/>
        <end position="428"/>
    </location>
</feature>
<evidence type="ECO:0000256" key="1">
    <source>
        <dbReference type="ARBA" id="ARBA00006832"/>
    </source>
</evidence>
<name>F0UNC2_AJEC8</name>
<dbReference type="OMA" id="PVISYWS"/>
<feature type="compositionally biased region" description="Polar residues" evidence="2">
    <location>
        <begin position="224"/>
        <end position="236"/>
    </location>
</feature>
<dbReference type="OrthoDB" id="3942062at2759"/>
<feature type="compositionally biased region" description="Low complexity" evidence="2">
    <location>
        <begin position="49"/>
        <end position="60"/>
    </location>
</feature>
<evidence type="ECO:0000313" key="5">
    <source>
        <dbReference type="Proteomes" id="UP000008142"/>
    </source>
</evidence>
<organism evidence="5">
    <name type="scientific">Ajellomyces capsulatus (strain H88)</name>
    <name type="common">Darling's disease fungus</name>
    <name type="synonym">Histoplasma capsulatum</name>
    <dbReference type="NCBI Taxonomy" id="544711"/>
    <lineage>
        <taxon>Eukaryota</taxon>
        <taxon>Fungi</taxon>
        <taxon>Dikarya</taxon>
        <taxon>Ascomycota</taxon>
        <taxon>Pezizomycotina</taxon>
        <taxon>Eurotiomycetes</taxon>
        <taxon>Eurotiomycetidae</taxon>
        <taxon>Onygenales</taxon>
        <taxon>Ajellomycetaceae</taxon>
        <taxon>Histoplasma</taxon>
    </lineage>
</organism>
<feature type="compositionally biased region" description="Gly residues" evidence="2">
    <location>
        <begin position="727"/>
        <end position="738"/>
    </location>
</feature>
<dbReference type="HOGENOM" id="CLU_008699_2_0_1"/>
<evidence type="ECO:0000313" key="4">
    <source>
        <dbReference type="EMBL" id="EGC47580.1"/>
    </source>
</evidence>
<feature type="compositionally biased region" description="Basic and acidic residues" evidence="2">
    <location>
        <begin position="277"/>
        <end position="288"/>
    </location>
</feature>
<feature type="compositionally biased region" description="Acidic residues" evidence="2">
    <location>
        <begin position="89"/>
        <end position="153"/>
    </location>
</feature>
<feature type="compositionally biased region" description="Basic and acidic residues" evidence="2">
    <location>
        <begin position="343"/>
        <end position="381"/>
    </location>
</feature>
<dbReference type="Proteomes" id="UP000008142">
    <property type="component" value="Unassembled WGS sequence"/>
</dbReference>
<feature type="compositionally biased region" description="Basic and acidic residues" evidence="2">
    <location>
        <begin position="154"/>
        <end position="175"/>
    </location>
</feature>
<feature type="region of interest" description="Disordered" evidence="2">
    <location>
        <begin position="712"/>
        <end position="762"/>
    </location>
</feature>
<feature type="region of interest" description="Disordered" evidence="2">
    <location>
        <begin position="337"/>
        <end position="602"/>
    </location>
</feature>
<dbReference type="InterPro" id="IPR046757">
    <property type="entry name" value="YL1_N"/>
</dbReference>
<feature type="compositionally biased region" description="Polar residues" evidence="2">
    <location>
        <begin position="566"/>
        <end position="579"/>
    </location>
</feature>
<dbReference type="InterPro" id="IPR013272">
    <property type="entry name" value="Vps72/YL1_C"/>
</dbReference>
<proteinExistence type="inferred from homology"/>
<feature type="region of interest" description="Disordered" evidence="2">
    <location>
        <begin position="42"/>
        <end position="248"/>
    </location>
</feature>
<protein>
    <recommendedName>
        <fullName evidence="3">Vps72/YL1 C-terminal domain-containing protein</fullName>
    </recommendedName>
</protein>